<sequence>MDGTFCLIGIREISEMSYTDDAIQYSKDMFKLISTVGSFAGFIVVFFYCLDINFFPVGITTGGALLFIWAVISFSLIYTVFIFLIYIANSVYFYLIAKIINKLYKEQKITKFPLGNDRLLIFTFGSIAQFFIVIISCSSKALSILSVFSSQIFMLILYFIKYCYDNNIVFNAKENKETVQSKEDNKPSYRYNILYIMVYISIPLIIGQVGGSFIKIAFTLSGIRQNNVVIYFDKSYQNILEARINKFNNSEKENIECLGKDICYIENVNILFTYIGSKVLFEIPIESDKKNGISKALKLELPASAIKGIEREIDYSNK</sequence>
<feature type="transmembrane region" description="Helical" evidence="1">
    <location>
        <begin position="67"/>
        <end position="97"/>
    </location>
</feature>
<organism evidence="2 3">
    <name type="scientific">Snodgrassella alvi</name>
    <dbReference type="NCBI Taxonomy" id="1196083"/>
    <lineage>
        <taxon>Bacteria</taxon>
        <taxon>Pseudomonadati</taxon>
        <taxon>Pseudomonadota</taxon>
        <taxon>Betaproteobacteria</taxon>
        <taxon>Neisseriales</taxon>
        <taxon>Neisseriaceae</taxon>
        <taxon>Snodgrassella</taxon>
    </lineage>
</organism>
<feature type="transmembrane region" description="Helical" evidence="1">
    <location>
        <begin position="141"/>
        <end position="160"/>
    </location>
</feature>
<dbReference type="EMBL" id="MEIS01000126">
    <property type="protein sequence ID" value="PIT52848.1"/>
    <property type="molecule type" value="Genomic_DNA"/>
</dbReference>
<proteinExistence type="predicted"/>
<evidence type="ECO:0000313" key="3">
    <source>
        <dbReference type="Proteomes" id="UP000229434"/>
    </source>
</evidence>
<keyword evidence="1" id="KW-0812">Transmembrane</keyword>
<feature type="transmembrane region" description="Helical" evidence="1">
    <location>
        <begin position="193"/>
        <end position="218"/>
    </location>
</feature>
<comment type="caution">
    <text evidence="2">The sequence shown here is derived from an EMBL/GenBank/DDBJ whole genome shotgun (WGS) entry which is preliminary data.</text>
</comment>
<keyword evidence="1" id="KW-0472">Membrane</keyword>
<dbReference type="Proteomes" id="UP000229434">
    <property type="component" value="Unassembled WGS sequence"/>
</dbReference>
<accession>A0A2N9XU06</accession>
<dbReference type="RefSeq" id="WP_100098977.1">
    <property type="nucleotide sequence ID" value="NZ_MEIT01000092.1"/>
</dbReference>
<dbReference type="AlphaFoldDB" id="A0A2N9XU06"/>
<name>A0A2N9XU06_9NEIS</name>
<protein>
    <submittedName>
        <fullName evidence="2">Uncharacterized protein</fullName>
    </submittedName>
</protein>
<evidence type="ECO:0000256" key="1">
    <source>
        <dbReference type="SAM" id="Phobius"/>
    </source>
</evidence>
<keyword evidence="1" id="KW-1133">Transmembrane helix</keyword>
<feature type="transmembrane region" description="Helical" evidence="1">
    <location>
        <begin position="32"/>
        <end position="55"/>
    </location>
</feature>
<gene>
    <name evidence="2" type="ORF">BHC49_11235</name>
</gene>
<reference evidence="2 3" key="1">
    <citation type="journal article" date="2017" name="MBio">
        <title>Type VI secretion-mediated competition in the bee gut microbiome.</title>
        <authorList>
            <person name="Steele M.I."/>
            <person name="Kwong W.K."/>
            <person name="Powell J.E."/>
            <person name="Whiteley M."/>
            <person name="Moran N.A."/>
        </authorList>
    </citation>
    <scope>NUCLEOTIDE SEQUENCE [LARGE SCALE GENOMIC DNA]</scope>
    <source>
        <strain evidence="2 3">Nev3CBA3</strain>
    </source>
</reference>
<dbReference type="OrthoDB" id="9180334at2"/>
<feature type="transmembrane region" description="Helical" evidence="1">
    <location>
        <begin position="118"/>
        <end position="135"/>
    </location>
</feature>
<evidence type="ECO:0000313" key="2">
    <source>
        <dbReference type="EMBL" id="PIT52848.1"/>
    </source>
</evidence>